<dbReference type="STRING" id="526729.SAMN04324258_3942"/>
<keyword evidence="2" id="KW-1133">Transmembrane helix</keyword>
<organism evidence="4 5">
    <name type="scientific">Krasilnikoviella flava</name>
    <dbReference type="NCBI Taxonomy" id="526729"/>
    <lineage>
        <taxon>Bacteria</taxon>
        <taxon>Bacillati</taxon>
        <taxon>Actinomycetota</taxon>
        <taxon>Actinomycetes</taxon>
        <taxon>Micrococcales</taxon>
        <taxon>Promicromonosporaceae</taxon>
        <taxon>Krasilnikoviella</taxon>
    </lineage>
</organism>
<dbReference type="PANTHER" id="PTHR34351:SF1">
    <property type="entry name" value="SLR1927 PROTEIN"/>
    <property type="match status" value="1"/>
</dbReference>
<feature type="compositionally biased region" description="Basic and acidic residues" evidence="1">
    <location>
        <begin position="19"/>
        <end position="28"/>
    </location>
</feature>
<name>A0A1T5LU60_9MICO</name>
<evidence type="ECO:0000259" key="3">
    <source>
        <dbReference type="Pfam" id="PF01882"/>
    </source>
</evidence>
<feature type="region of interest" description="Disordered" evidence="1">
    <location>
        <begin position="1"/>
        <end position="35"/>
    </location>
</feature>
<keyword evidence="5" id="KW-1185">Reference proteome</keyword>
<dbReference type="AlphaFoldDB" id="A0A1T5LU60"/>
<dbReference type="Proteomes" id="UP000189777">
    <property type="component" value="Unassembled WGS sequence"/>
</dbReference>
<feature type="transmembrane region" description="Helical" evidence="2">
    <location>
        <begin position="67"/>
        <end position="86"/>
    </location>
</feature>
<protein>
    <submittedName>
        <fullName evidence="4">Uncharacterized conserved protein, DUF58 family, contains vWF domain</fullName>
    </submittedName>
</protein>
<gene>
    <name evidence="4" type="ORF">SAMN04324258_3942</name>
</gene>
<dbReference type="InterPro" id="IPR002881">
    <property type="entry name" value="DUF58"/>
</dbReference>
<evidence type="ECO:0000256" key="2">
    <source>
        <dbReference type="SAM" id="Phobius"/>
    </source>
</evidence>
<feature type="domain" description="DUF58" evidence="3">
    <location>
        <begin position="241"/>
        <end position="335"/>
    </location>
</feature>
<keyword evidence="2" id="KW-0472">Membrane</keyword>
<reference evidence="4 5" key="1">
    <citation type="submission" date="2017-02" db="EMBL/GenBank/DDBJ databases">
        <authorList>
            <person name="Peterson S.W."/>
        </authorList>
    </citation>
    <scope>NUCLEOTIDE SEQUENCE [LARGE SCALE GENOMIC DNA]</scope>
    <source>
        <strain evidence="4 5">DSM 21481</strain>
    </source>
</reference>
<proteinExistence type="predicted"/>
<dbReference type="RefSeq" id="WP_079576254.1">
    <property type="nucleotide sequence ID" value="NZ_FUZQ01000007.1"/>
</dbReference>
<dbReference type="PANTHER" id="PTHR34351">
    <property type="entry name" value="SLR1927 PROTEIN-RELATED"/>
    <property type="match status" value="1"/>
</dbReference>
<dbReference type="OrthoDB" id="9812729at2"/>
<dbReference type="EMBL" id="FUZQ01000007">
    <property type="protein sequence ID" value="SKC79421.1"/>
    <property type="molecule type" value="Genomic_DNA"/>
</dbReference>
<sequence>MSGDDEAGAVPPGPTEGTAAHDRSHDGAHPTLRRLARVRPTRRGLALLLAGLALAATGALLELPDVVGLGAAAVLAVLLAWTLMGVQRLDAGRGALVVTRELTPNPVVRDQTAAVRLVVGARARTGAAYERLARLRLSEQAAHELAGPHGIRARVTAHADRIAVSYALTPSRRGRWALGPLITTRTDVFGLVRTTQPLGVATRVAVWPRTTELPTRTRVLGEVDRAATGARLASTDDSVLREYVSGDDPRRVHWAGSARQGRLMVRADESAGVRPVTVLLDRSLLPPPADPRTGVWPSTRGTRTHAEGERAVELAASVATSFLDAGHPARLVPTGSGPAPVPFASGARTGRGTILDSTVDLRGHRSAADAERAVLQTVRSLRAARSQDEITVAVLGPQPEPVLREMAELGVEGTCWALLVAPADTREPGATPAADTVGALRAAGWRVATCSPGTPPDRAWALLAEGAA</sequence>
<evidence type="ECO:0000313" key="5">
    <source>
        <dbReference type="Proteomes" id="UP000189777"/>
    </source>
</evidence>
<evidence type="ECO:0000256" key="1">
    <source>
        <dbReference type="SAM" id="MobiDB-lite"/>
    </source>
</evidence>
<accession>A0A1T5LU60</accession>
<feature type="transmembrane region" description="Helical" evidence="2">
    <location>
        <begin position="44"/>
        <end position="61"/>
    </location>
</feature>
<dbReference type="Pfam" id="PF01882">
    <property type="entry name" value="DUF58"/>
    <property type="match status" value="1"/>
</dbReference>
<evidence type="ECO:0000313" key="4">
    <source>
        <dbReference type="EMBL" id="SKC79421.1"/>
    </source>
</evidence>
<keyword evidence="2" id="KW-0812">Transmembrane</keyword>